<evidence type="ECO:0000256" key="12">
    <source>
        <dbReference type="ARBA" id="ARBA00022842"/>
    </source>
</evidence>
<dbReference type="InterPro" id="IPR050092">
    <property type="entry name" value="RNase_H"/>
</dbReference>
<dbReference type="Gene3D" id="3.40.970.10">
    <property type="entry name" value="Ribonuclease H1, N-terminal domain"/>
    <property type="match status" value="1"/>
</dbReference>
<dbReference type="Pfam" id="PF01693">
    <property type="entry name" value="Cauli_VI"/>
    <property type="match status" value="1"/>
</dbReference>
<dbReference type="RefSeq" id="WP_052542694.1">
    <property type="nucleotide sequence ID" value="NZ_JQBQ01000015.1"/>
</dbReference>
<feature type="domain" description="RNase H type-1" evidence="14">
    <location>
        <begin position="95"/>
        <end position="251"/>
    </location>
</feature>
<evidence type="ECO:0000256" key="8">
    <source>
        <dbReference type="ARBA" id="ARBA00022722"/>
    </source>
</evidence>
<evidence type="ECO:0000256" key="10">
    <source>
        <dbReference type="ARBA" id="ARBA00022759"/>
    </source>
</evidence>
<evidence type="ECO:0000313" key="16">
    <source>
        <dbReference type="Proteomes" id="UP000051529"/>
    </source>
</evidence>
<dbReference type="InterPro" id="IPR022892">
    <property type="entry name" value="RNaseHI"/>
</dbReference>
<evidence type="ECO:0000256" key="9">
    <source>
        <dbReference type="ARBA" id="ARBA00022723"/>
    </source>
</evidence>
<dbReference type="InterPro" id="IPR037056">
    <property type="entry name" value="RNase_H1_N_sf"/>
</dbReference>
<name>A0A0R2L0A1_LACAM</name>
<evidence type="ECO:0000259" key="14">
    <source>
        <dbReference type="PROSITE" id="PS50879"/>
    </source>
</evidence>
<feature type="compositionally biased region" description="Basic residues" evidence="13">
    <location>
        <begin position="73"/>
        <end position="89"/>
    </location>
</feature>
<evidence type="ECO:0000256" key="3">
    <source>
        <dbReference type="ARBA" id="ARBA00004065"/>
    </source>
</evidence>
<keyword evidence="12" id="KW-0460">Magnesium</keyword>
<organism evidence="15 16">
    <name type="scientific">Lactobacillus amylovorus subsp. animalium DSM 16698</name>
    <dbReference type="NCBI Taxonomy" id="695563"/>
    <lineage>
        <taxon>Bacteria</taxon>
        <taxon>Bacillati</taxon>
        <taxon>Bacillota</taxon>
        <taxon>Bacilli</taxon>
        <taxon>Lactobacillales</taxon>
        <taxon>Lactobacillaceae</taxon>
        <taxon>Lactobacillus</taxon>
        <taxon>Lactobacillus amylovorus subsp. animalium</taxon>
    </lineage>
</organism>
<evidence type="ECO:0000313" key="15">
    <source>
        <dbReference type="EMBL" id="KRN92135.1"/>
    </source>
</evidence>
<dbReference type="InterPro" id="IPR012337">
    <property type="entry name" value="RNaseH-like_sf"/>
</dbReference>
<comment type="catalytic activity">
    <reaction evidence="1">
        <text>Endonucleolytic cleavage to 5'-phosphomonoester.</text>
        <dbReference type="EC" id="3.1.26.4"/>
    </reaction>
</comment>
<reference evidence="15 16" key="1">
    <citation type="journal article" date="2015" name="Genome Announc.">
        <title>Expanding the biotechnology potential of lactobacilli through comparative genomics of 213 strains and associated genera.</title>
        <authorList>
            <person name="Sun Z."/>
            <person name="Harris H.M."/>
            <person name="McCann A."/>
            <person name="Guo C."/>
            <person name="Argimon S."/>
            <person name="Zhang W."/>
            <person name="Yang X."/>
            <person name="Jeffery I.B."/>
            <person name="Cooney J.C."/>
            <person name="Kagawa T.F."/>
            <person name="Liu W."/>
            <person name="Song Y."/>
            <person name="Salvetti E."/>
            <person name="Wrobel A."/>
            <person name="Rasinkangas P."/>
            <person name="Parkhill J."/>
            <person name="Rea M.C."/>
            <person name="O'Sullivan O."/>
            <person name="Ritari J."/>
            <person name="Douillard F.P."/>
            <person name="Paul Ross R."/>
            <person name="Yang R."/>
            <person name="Briner A.E."/>
            <person name="Felis G.E."/>
            <person name="de Vos W.M."/>
            <person name="Barrangou R."/>
            <person name="Klaenhammer T.R."/>
            <person name="Caufield P.W."/>
            <person name="Cui Y."/>
            <person name="Zhang H."/>
            <person name="O'Toole P.W."/>
        </authorList>
    </citation>
    <scope>NUCLEOTIDE SEQUENCE [LARGE SCALE GENOMIC DNA]</scope>
    <source>
        <strain evidence="15 16">DSM 16698</strain>
    </source>
</reference>
<dbReference type="EC" id="3.1.26.4" evidence="6"/>
<evidence type="ECO:0000256" key="1">
    <source>
        <dbReference type="ARBA" id="ARBA00000077"/>
    </source>
</evidence>
<dbReference type="Proteomes" id="UP000051529">
    <property type="component" value="Unassembled WGS sequence"/>
</dbReference>
<dbReference type="PANTHER" id="PTHR10642:SF26">
    <property type="entry name" value="RIBONUCLEASE H1"/>
    <property type="match status" value="1"/>
</dbReference>
<comment type="cofactor">
    <cofactor evidence="2">
        <name>Mg(2+)</name>
        <dbReference type="ChEBI" id="CHEBI:18420"/>
    </cofactor>
</comment>
<evidence type="ECO:0000256" key="2">
    <source>
        <dbReference type="ARBA" id="ARBA00001946"/>
    </source>
</evidence>
<keyword evidence="9" id="KW-0479">Metal-binding</keyword>
<dbReference type="PANTHER" id="PTHR10642">
    <property type="entry name" value="RIBONUCLEASE H1"/>
    <property type="match status" value="1"/>
</dbReference>
<keyword evidence="8" id="KW-0540">Nuclease</keyword>
<dbReference type="GO" id="GO:0043137">
    <property type="term" value="P:DNA replication, removal of RNA primer"/>
    <property type="evidence" value="ECO:0007669"/>
    <property type="project" value="TreeGrafter"/>
</dbReference>
<evidence type="ECO:0000256" key="4">
    <source>
        <dbReference type="ARBA" id="ARBA00005300"/>
    </source>
</evidence>
<accession>A0A0R2L0A1</accession>
<sequence>MKIYAVKKGRVPGVYRNWDETKKQVDGFSGAEYKSFENITDAIDYLGWQEKSHEETINRKDDTLENAIEKIKHNSKKPVKATKNKKTKKQNTQSSEYFATTYTDGGTRNTGVYKGGHVKKTDKAAWAYLIEWDGGSEDGSGGEYGATNNKMEQTALINALKKLIELGFNEKHLLFVLDSKYVLNAINQHWLQGWKKRGWKRSSGPLKNVPEWKELDRLLQSFPDSTFEWTKGHANNRGNEYVDHALNRYMDEHM</sequence>
<dbReference type="InterPro" id="IPR009027">
    <property type="entry name" value="Ribosomal_bL9/RNase_H1_N"/>
</dbReference>
<dbReference type="PROSITE" id="PS50879">
    <property type="entry name" value="RNASE_H_1"/>
    <property type="match status" value="1"/>
</dbReference>
<dbReference type="GO" id="GO:0046872">
    <property type="term" value="F:metal ion binding"/>
    <property type="evidence" value="ECO:0007669"/>
    <property type="project" value="UniProtKB-KW"/>
</dbReference>
<dbReference type="Pfam" id="PF00075">
    <property type="entry name" value="RNase_H"/>
    <property type="match status" value="1"/>
</dbReference>
<dbReference type="EMBL" id="JQBQ01000015">
    <property type="protein sequence ID" value="KRN92135.1"/>
    <property type="molecule type" value="Genomic_DNA"/>
</dbReference>
<dbReference type="Gene3D" id="3.30.420.10">
    <property type="entry name" value="Ribonuclease H-like superfamily/Ribonuclease H"/>
    <property type="match status" value="1"/>
</dbReference>
<dbReference type="AlphaFoldDB" id="A0A0R2L0A1"/>
<dbReference type="PATRIC" id="fig|695563.3.peg.384"/>
<evidence type="ECO:0000256" key="5">
    <source>
        <dbReference type="ARBA" id="ARBA00011245"/>
    </source>
</evidence>
<protein>
    <recommendedName>
        <fullName evidence="7">Ribonuclease H</fullName>
        <ecNumber evidence="6">3.1.26.4</ecNumber>
    </recommendedName>
</protein>
<dbReference type="InterPro" id="IPR011320">
    <property type="entry name" value="RNase_H1_N"/>
</dbReference>
<dbReference type="InterPro" id="IPR036397">
    <property type="entry name" value="RNaseH_sf"/>
</dbReference>
<comment type="function">
    <text evidence="3">Endonuclease that specifically degrades the RNA of RNA-DNA hybrids.</text>
</comment>
<comment type="subunit">
    <text evidence="5">Monomer.</text>
</comment>
<comment type="similarity">
    <text evidence="4">Belongs to the RNase H family.</text>
</comment>
<dbReference type="CDD" id="cd09278">
    <property type="entry name" value="RNase_HI_prokaryote_like"/>
    <property type="match status" value="1"/>
</dbReference>
<dbReference type="SUPFAM" id="SSF53098">
    <property type="entry name" value="Ribonuclease H-like"/>
    <property type="match status" value="1"/>
</dbReference>
<dbReference type="GO" id="GO:0004523">
    <property type="term" value="F:RNA-DNA hybrid ribonuclease activity"/>
    <property type="evidence" value="ECO:0007669"/>
    <property type="project" value="UniProtKB-EC"/>
</dbReference>
<comment type="caution">
    <text evidence="15">The sequence shown here is derived from an EMBL/GenBank/DDBJ whole genome shotgun (WGS) entry which is preliminary data.</text>
</comment>
<keyword evidence="10" id="KW-0255">Endonuclease</keyword>
<dbReference type="SUPFAM" id="SSF55658">
    <property type="entry name" value="L9 N-domain-like"/>
    <property type="match status" value="1"/>
</dbReference>
<evidence type="ECO:0000256" key="7">
    <source>
        <dbReference type="ARBA" id="ARBA00017721"/>
    </source>
</evidence>
<gene>
    <name evidence="15" type="ORF">IV44_GL000345</name>
</gene>
<evidence type="ECO:0000256" key="11">
    <source>
        <dbReference type="ARBA" id="ARBA00022801"/>
    </source>
</evidence>
<dbReference type="GO" id="GO:0003676">
    <property type="term" value="F:nucleic acid binding"/>
    <property type="evidence" value="ECO:0007669"/>
    <property type="project" value="InterPro"/>
</dbReference>
<feature type="region of interest" description="Disordered" evidence="13">
    <location>
        <begin position="73"/>
        <end position="92"/>
    </location>
</feature>
<dbReference type="InterPro" id="IPR002156">
    <property type="entry name" value="RNaseH_domain"/>
</dbReference>
<dbReference type="FunFam" id="3.40.970.10:FF:000002">
    <property type="entry name" value="Ribonuclease H"/>
    <property type="match status" value="1"/>
</dbReference>
<keyword evidence="11" id="KW-0378">Hydrolase</keyword>
<evidence type="ECO:0000256" key="13">
    <source>
        <dbReference type="SAM" id="MobiDB-lite"/>
    </source>
</evidence>
<proteinExistence type="inferred from homology"/>
<evidence type="ECO:0000256" key="6">
    <source>
        <dbReference type="ARBA" id="ARBA00012180"/>
    </source>
</evidence>